<accession>A0A7W7YPP2</accession>
<dbReference type="InterPro" id="IPR036779">
    <property type="entry name" value="LysM_dom_sf"/>
</dbReference>
<dbReference type="GO" id="GO:0008932">
    <property type="term" value="F:lytic endotransglycosylase activity"/>
    <property type="evidence" value="ECO:0007669"/>
    <property type="project" value="TreeGrafter"/>
</dbReference>
<dbReference type="InterPro" id="IPR038063">
    <property type="entry name" value="Transpep_catalytic_dom"/>
</dbReference>
<reference evidence="11 12" key="1">
    <citation type="submission" date="2020-08" db="EMBL/GenBank/DDBJ databases">
        <title>Genomic Encyclopedia of Type Strains, Phase IV (KMG-IV): sequencing the most valuable type-strain genomes for metagenomic binning, comparative biology and taxonomic classification.</title>
        <authorList>
            <person name="Goeker M."/>
        </authorList>
    </citation>
    <scope>NUCLEOTIDE SEQUENCE [LARGE SCALE GENOMIC DNA]</scope>
    <source>
        <strain evidence="11 12">DSM 12251</strain>
    </source>
</reference>
<dbReference type="GO" id="GO:0008360">
    <property type="term" value="P:regulation of cell shape"/>
    <property type="evidence" value="ECO:0007669"/>
    <property type="project" value="UniProtKB-UniRule"/>
</dbReference>
<dbReference type="Gene3D" id="2.40.440.10">
    <property type="entry name" value="L,D-transpeptidase catalytic domain-like"/>
    <property type="match status" value="1"/>
</dbReference>
<organism evidence="11 12">
    <name type="scientific">Prosthecobacter dejongeii</name>
    <dbReference type="NCBI Taxonomy" id="48465"/>
    <lineage>
        <taxon>Bacteria</taxon>
        <taxon>Pseudomonadati</taxon>
        <taxon>Verrucomicrobiota</taxon>
        <taxon>Verrucomicrobiia</taxon>
        <taxon>Verrucomicrobiales</taxon>
        <taxon>Verrucomicrobiaceae</taxon>
        <taxon>Prosthecobacter</taxon>
    </lineage>
</organism>
<evidence type="ECO:0000256" key="8">
    <source>
        <dbReference type="SAM" id="MobiDB-lite"/>
    </source>
</evidence>
<dbReference type="CDD" id="cd00118">
    <property type="entry name" value="LysM"/>
    <property type="match status" value="1"/>
</dbReference>
<name>A0A7W7YPP2_9BACT</name>
<dbReference type="GO" id="GO:0071555">
    <property type="term" value="P:cell wall organization"/>
    <property type="evidence" value="ECO:0007669"/>
    <property type="project" value="UniProtKB-UniRule"/>
</dbReference>
<keyword evidence="4 7" id="KW-0133">Cell shape</keyword>
<dbReference type="SMART" id="SM00257">
    <property type="entry name" value="LysM"/>
    <property type="match status" value="1"/>
</dbReference>
<keyword evidence="6 7" id="KW-0961">Cell wall biogenesis/degradation</keyword>
<dbReference type="InterPro" id="IPR005490">
    <property type="entry name" value="LD_TPept_cat_dom"/>
</dbReference>
<dbReference type="EMBL" id="JACHIF010000011">
    <property type="protein sequence ID" value="MBB5040061.1"/>
    <property type="molecule type" value="Genomic_DNA"/>
</dbReference>
<evidence type="ECO:0000256" key="5">
    <source>
        <dbReference type="ARBA" id="ARBA00022984"/>
    </source>
</evidence>
<feature type="region of interest" description="Disordered" evidence="8">
    <location>
        <begin position="81"/>
        <end position="104"/>
    </location>
</feature>
<comment type="pathway">
    <text evidence="1 7">Cell wall biogenesis; peptidoglycan biosynthesis.</text>
</comment>
<dbReference type="InterPro" id="IPR018392">
    <property type="entry name" value="LysM"/>
</dbReference>
<proteinExistence type="inferred from homology"/>
<dbReference type="PROSITE" id="PS51782">
    <property type="entry name" value="LYSM"/>
    <property type="match status" value="1"/>
</dbReference>
<dbReference type="PROSITE" id="PS52029">
    <property type="entry name" value="LD_TPASE"/>
    <property type="match status" value="1"/>
</dbReference>
<dbReference type="SUPFAM" id="SSF141523">
    <property type="entry name" value="L,D-transpeptidase catalytic domain-like"/>
    <property type="match status" value="1"/>
</dbReference>
<comment type="similarity">
    <text evidence="2">Belongs to the YkuD family.</text>
</comment>
<dbReference type="PANTHER" id="PTHR33734">
    <property type="entry name" value="LYSM DOMAIN-CONTAINING GPI-ANCHORED PROTEIN 2"/>
    <property type="match status" value="1"/>
</dbReference>
<evidence type="ECO:0000313" key="11">
    <source>
        <dbReference type="EMBL" id="MBB5040061.1"/>
    </source>
</evidence>
<protein>
    <submittedName>
        <fullName evidence="11">LysM repeat protein</fullName>
    </submittedName>
</protein>
<feature type="domain" description="LysM" evidence="9">
    <location>
        <begin position="106"/>
        <end position="149"/>
    </location>
</feature>
<evidence type="ECO:0000259" key="10">
    <source>
        <dbReference type="PROSITE" id="PS52029"/>
    </source>
</evidence>
<evidence type="ECO:0000256" key="2">
    <source>
        <dbReference type="ARBA" id="ARBA00005992"/>
    </source>
</evidence>
<dbReference type="Pfam" id="PF01476">
    <property type="entry name" value="LysM"/>
    <property type="match status" value="1"/>
</dbReference>
<gene>
    <name evidence="11" type="ORF">HNQ64_004340</name>
</gene>
<evidence type="ECO:0000256" key="1">
    <source>
        <dbReference type="ARBA" id="ARBA00004752"/>
    </source>
</evidence>
<dbReference type="AlphaFoldDB" id="A0A7W7YPP2"/>
<feature type="compositionally biased region" description="Polar residues" evidence="8">
    <location>
        <begin position="81"/>
        <end position="94"/>
    </location>
</feature>
<dbReference type="Gene3D" id="3.10.350.10">
    <property type="entry name" value="LysM domain"/>
    <property type="match status" value="1"/>
</dbReference>
<feature type="domain" description="L,D-TPase catalytic" evidence="10">
    <location>
        <begin position="376"/>
        <end position="510"/>
    </location>
</feature>
<comment type="caution">
    <text evidence="7">Lacks conserved residue(s) required for the propagation of feature annotation.</text>
</comment>
<feature type="region of interest" description="Disordered" evidence="8">
    <location>
        <begin position="155"/>
        <end position="185"/>
    </location>
</feature>
<dbReference type="CDD" id="cd16913">
    <property type="entry name" value="YkuD_like"/>
    <property type="match status" value="1"/>
</dbReference>
<evidence type="ECO:0000259" key="9">
    <source>
        <dbReference type="PROSITE" id="PS51782"/>
    </source>
</evidence>
<comment type="caution">
    <text evidence="11">The sequence shown here is derived from an EMBL/GenBank/DDBJ whole genome shotgun (WGS) entry which is preliminary data.</text>
</comment>
<sequence>MATKYLPFGASRAYWLAAFSLSFLLTGWIAVAESLPPAIHVKPPLPRVEPGLEKAVQWRWLPEASDLAVWGVALPPVSTPQTFSAESSTPSTQKKPLPQGPPQETQEYVVAKGDSLYVIARQNGVTIDQIKAFNQMKRDVIVVGQTLRIPSLTDIQAMAPPPAPEPKPKARAPKSPPKPVAEKEPEVKLLIKRPLPSPASSVARIVLMQAYLDRQTFSAGPIDGTDGPLYDAALRSYETAHPAELNSEMGQPAAVLREMGGAYAEYQLKEEDLRWIIPQAPAPPAHTRKSRQAPPPPEPALTFEDLTAPPFLAYRSVWEFVAERYHCSESFLRRINSGLKSPIQVGALFFVPNVVPFEIENALTEPLQPTADPAAPVTATIISNSRLEIRRSGKLIANLPVSVARPGLRGRGIWKILDAIARPRLVSSGDPAAPMTPPLVLPPGPNNPVGPLWINLAKGSETTPLPYGLHGTSIPGYMTRQESVGGFRMTNWDIARAVRLLPVGTPLTWE</sequence>
<evidence type="ECO:0000256" key="4">
    <source>
        <dbReference type="ARBA" id="ARBA00022960"/>
    </source>
</evidence>
<evidence type="ECO:0000256" key="3">
    <source>
        <dbReference type="ARBA" id="ARBA00022679"/>
    </source>
</evidence>
<dbReference type="RefSeq" id="WP_184212441.1">
    <property type="nucleotide sequence ID" value="NZ_JACHIF010000011.1"/>
</dbReference>
<evidence type="ECO:0000256" key="7">
    <source>
        <dbReference type="PROSITE-ProRule" id="PRU01373"/>
    </source>
</evidence>
<dbReference type="GO" id="GO:0016740">
    <property type="term" value="F:transferase activity"/>
    <property type="evidence" value="ECO:0007669"/>
    <property type="project" value="UniProtKB-KW"/>
</dbReference>
<dbReference type="Proteomes" id="UP000534294">
    <property type="component" value="Unassembled WGS sequence"/>
</dbReference>
<keyword evidence="3" id="KW-0808">Transferase</keyword>
<evidence type="ECO:0000256" key="6">
    <source>
        <dbReference type="ARBA" id="ARBA00023316"/>
    </source>
</evidence>
<dbReference type="GO" id="GO:0009252">
    <property type="term" value="P:peptidoglycan biosynthetic process"/>
    <property type="evidence" value="ECO:0007669"/>
    <property type="project" value="UniProtKB-UniPathway"/>
</dbReference>
<dbReference type="SUPFAM" id="SSF54106">
    <property type="entry name" value="LysM domain"/>
    <property type="match status" value="1"/>
</dbReference>
<keyword evidence="5 7" id="KW-0573">Peptidoglycan synthesis</keyword>
<dbReference type="PANTHER" id="PTHR33734:SF22">
    <property type="entry name" value="MEMBRANE-BOUND LYTIC MUREIN TRANSGLYCOSYLASE D"/>
    <property type="match status" value="1"/>
</dbReference>
<keyword evidence="12" id="KW-1185">Reference proteome</keyword>
<dbReference type="UniPathway" id="UPA00219"/>
<dbReference type="GO" id="GO:0004180">
    <property type="term" value="F:carboxypeptidase activity"/>
    <property type="evidence" value="ECO:0007669"/>
    <property type="project" value="UniProtKB-ARBA"/>
</dbReference>
<evidence type="ECO:0000313" key="12">
    <source>
        <dbReference type="Proteomes" id="UP000534294"/>
    </source>
</evidence>